<dbReference type="Gene3D" id="3.30.70.100">
    <property type="match status" value="1"/>
</dbReference>
<feature type="domain" description="BLUF" evidence="1">
    <location>
        <begin position="8"/>
        <end position="99"/>
    </location>
</feature>
<sequence>MTPPRDTLLSIIYSSQATDAFDESGLDALLEQCRENNAAADLTGMLLYRDGRFLQVLEGPEEPLRALMDVLATDERHTGLRVLFEEPLRTRQFPNWTMGFQRADNAPEGAADEEPIGYRSTFDDLDRNDPTATVRALQELVRWFQRRADR</sequence>
<dbReference type="SUPFAM" id="SSF54975">
    <property type="entry name" value="Acylphosphatase/BLUF domain-like"/>
    <property type="match status" value="1"/>
</dbReference>
<dbReference type="PROSITE" id="PS50925">
    <property type="entry name" value="BLUF"/>
    <property type="match status" value="1"/>
</dbReference>
<dbReference type="InterPro" id="IPR007024">
    <property type="entry name" value="BLUF_domain"/>
</dbReference>
<evidence type="ECO:0000313" key="2">
    <source>
        <dbReference type="EMBL" id="SKC39839.1"/>
    </source>
</evidence>
<keyword evidence="3" id="KW-1185">Reference proteome</keyword>
<evidence type="ECO:0000313" key="3">
    <source>
        <dbReference type="Proteomes" id="UP000190857"/>
    </source>
</evidence>
<dbReference type="RefSeq" id="WP_079726789.1">
    <property type="nucleotide sequence ID" value="NZ_FUZP01000001.1"/>
</dbReference>
<accession>A0A1T5IL41</accession>
<evidence type="ECO:0000259" key="1">
    <source>
        <dbReference type="PROSITE" id="PS50925"/>
    </source>
</evidence>
<dbReference type="AlphaFoldDB" id="A0A1T5IL41"/>
<dbReference type="OrthoDB" id="196105at2"/>
<dbReference type="GO" id="GO:0071949">
    <property type="term" value="F:FAD binding"/>
    <property type="evidence" value="ECO:0007669"/>
    <property type="project" value="InterPro"/>
</dbReference>
<reference evidence="2 3" key="1">
    <citation type="submission" date="2017-02" db="EMBL/GenBank/DDBJ databases">
        <authorList>
            <person name="Peterson S.W."/>
        </authorList>
    </citation>
    <scope>NUCLEOTIDE SEQUENCE [LARGE SCALE GENOMIC DNA]</scope>
    <source>
        <strain evidence="2 3">VKM Ac-2059</strain>
    </source>
</reference>
<dbReference type="EMBL" id="FUZP01000001">
    <property type="protein sequence ID" value="SKC39839.1"/>
    <property type="molecule type" value="Genomic_DNA"/>
</dbReference>
<dbReference type="InterPro" id="IPR036046">
    <property type="entry name" value="Acylphosphatase-like_dom_sf"/>
</dbReference>
<gene>
    <name evidence="2" type="ORF">SAMN06309945_0581</name>
</gene>
<name>A0A1T5IL41_9MICO</name>
<dbReference type="SMART" id="SM01034">
    <property type="entry name" value="BLUF"/>
    <property type="match status" value="1"/>
</dbReference>
<proteinExistence type="predicted"/>
<dbReference type="GO" id="GO:0009882">
    <property type="term" value="F:blue light photoreceptor activity"/>
    <property type="evidence" value="ECO:0007669"/>
    <property type="project" value="InterPro"/>
</dbReference>
<dbReference type="Pfam" id="PF04940">
    <property type="entry name" value="BLUF"/>
    <property type="match status" value="1"/>
</dbReference>
<organism evidence="2 3">
    <name type="scientific">Okibacterium fritillariae</name>
    <dbReference type="NCBI Taxonomy" id="123320"/>
    <lineage>
        <taxon>Bacteria</taxon>
        <taxon>Bacillati</taxon>
        <taxon>Actinomycetota</taxon>
        <taxon>Actinomycetes</taxon>
        <taxon>Micrococcales</taxon>
        <taxon>Microbacteriaceae</taxon>
        <taxon>Okibacterium</taxon>
    </lineage>
</organism>
<dbReference type="STRING" id="123320.SAMN06309945_0581"/>
<protein>
    <submittedName>
        <fullName evidence="2">Sensors of blue-light using FAD</fullName>
    </submittedName>
</protein>
<dbReference type="Proteomes" id="UP000190857">
    <property type="component" value="Unassembled WGS sequence"/>
</dbReference>